<dbReference type="Gene3D" id="3.40.50.2000">
    <property type="entry name" value="Glycogen Phosphorylase B"/>
    <property type="match status" value="1"/>
</dbReference>
<dbReference type="PANTHER" id="PTHR46401:SF2">
    <property type="entry name" value="GLYCOSYLTRANSFERASE WBBK-RELATED"/>
    <property type="match status" value="1"/>
</dbReference>
<dbReference type="InterPro" id="IPR001296">
    <property type="entry name" value="Glyco_trans_1"/>
</dbReference>
<dbReference type="GO" id="GO:0016757">
    <property type="term" value="F:glycosyltransferase activity"/>
    <property type="evidence" value="ECO:0007669"/>
    <property type="project" value="InterPro"/>
</dbReference>
<keyword evidence="1" id="KW-0808">Transferase</keyword>
<feature type="domain" description="Glycosyl transferase family 1" evidence="2">
    <location>
        <begin position="19"/>
        <end position="174"/>
    </location>
</feature>
<dbReference type="EMBL" id="BARW01016613">
    <property type="protein sequence ID" value="GAI93101.1"/>
    <property type="molecule type" value="Genomic_DNA"/>
</dbReference>
<dbReference type="SUPFAM" id="SSF53756">
    <property type="entry name" value="UDP-Glycosyltransferase/glycogen phosphorylase"/>
    <property type="match status" value="1"/>
</dbReference>
<reference evidence="3" key="1">
    <citation type="journal article" date="2014" name="Front. Microbiol.">
        <title>High frequency of phylogenetically diverse reductive dehalogenase-homologous genes in deep subseafloor sedimentary metagenomes.</title>
        <authorList>
            <person name="Kawai M."/>
            <person name="Futagami T."/>
            <person name="Toyoda A."/>
            <person name="Takaki Y."/>
            <person name="Nishi S."/>
            <person name="Hori S."/>
            <person name="Arai W."/>
            <person name="Tsubouchi T."/>
            <person name="Morono Y."/>
            <person name="Uchiyama I."/>
            <person name="Ito T."/>
            <person name="Fujiyama A."/>
            <person name="Inagaki F."/>
            <person name="Takami H."/>
        </authorList>
    </citation>
    <scope>NUCLEOTIDE SEQUENCE</scope>
    <source>
        <strain evidence="3">Expedition CK06-06</strain>
    </source>
</reference>
<organism evidence="3">
    <name type="scientific">marine sediment metagenome</name>
    <dbReference type="NCBI Taxonomy" id="412755"/>
    <lineage>
        <taxon>unclassified sequences</taxon>
        <taxon>metagenomes</taxon>
        <taxon>ecological metagenomes</taxon>
    </lineage>
</organism>
<feature type="non-terminal residue" evidence="3">
    <location>
        <position position="1"/>
    </location>
</feature>
<name>X1TP06_9ZZZZ</name>
<comment type="caution">
    <text evidence="3">The sequence shown here is derived from an EMBL/GenBank/DDBJ whole genome shotgun (WGS) entry which is preliminary data.</text>
</comment>
<evidence type="ECO:0000259" key="2">
    <source>
        <dbReference type="Pfam" id="PF00534"/>
    </source>
</evidence>
<dbReference type="AlphaFoldDB" id="X1TP06"/>
<evidence type="ECO:0000313" key="3">
    <source>
        <dbReference type="EMBL" id="GAI93101.1"/>
    </source>
</evidence>
<dbReference type="Pfam" id="PF00534">
    <property type="entry name" value="Glycos_transf_1"/>
    <property type="match status" value="1"/>
</dbReference>
<dbReference type="CDD" id="cd03809">
    <property type="entry name" value="GT4_MtfB-like"/>
    <property type="match status" value="1"/>
</dbReference>
<dbReference type="GO" id="GO:0009103">
    <property type="term" value="P:lipopolysaccharide biosynthetic process"/>
    <property type="evidence" value="ECO:0007669"/>
    <property type="project" value="TreeGrafter"/>
</dbReference>
<accession>X1TP06</accession>
<proteinExistence type="predicted"/>
<gene>
    <name evidence="3" type="ORF">S12H4_28887</name>
</gene>
<sequence length="197" mass="22379">DPIFYKIIEKDKRRRIIEELGLPKQYILYVGTIEKRKNLLSLVEAIDKGKIDIPLVVVGKPTVYASIVKSYILKNDLKNVFFLENLTLENLAALYQAAEIFIYPSVFEGFGLPILEALNSRVPVITTIGGCFSETGGVYTKYIDPFNPDEFIDAIKVLLTDSGKREKIIEEGYRHALKFREDKIAAKLMDVYKKVLG</sequence>
<protein>
    <recommendedName>
        <fullName evidence="2">Glycosyl transferase family 1 domain-containing protein</fullName>
    </recommendedName>
</protein>
<dbReference type="PANTHER" id="PTHR46401">
    <property type="entry name" value="GLYCOSYLTRANSFERASE WBBK-RELATED"/>
    <property type="match status" value="1"/>
</dbReference>
<evidence type="ECO:0000256" key="1">
    <source>
        <dbReference type="ARBA" id="ARBA00022679"/>
    </source>
</evidence>